<feature type="transmembrane region" description="Helical" evidence="1">
    <location>
        <begin position="73"/>
        <end position="90"/>
    </location>
</feature>
<dbReference type="Pfam" id="PF18923">
    <property type="entry name" value="DUF5673"/>
    <property type="match status" value="1"/>
</dbReference>
<dbReference type="InterPro" id="IPR043730">
    <property type="entry name" value="DUF5673"/>
</dbReference>
<keyword evidence="4" id="KW-1185">Reference proteome</keyword>
<evidence type="ECO:0000259" key="2">
    <source>
        <dbReference type="Pfam" id="PF18923"/>
    </source>
</evidence>
<organism evidence="3 4">
    <name type="scientific">Maledivibacter halophilus</name>
    <dbReference type="NCBI Taxonomy" id="36842"/>
    <lineage>
        <taxon>Bacteria</taxon>
        <taxon>Bacillati</taxon>
        <taxon>Bacillota</taxon>
        <taxon>Clostridia</taxon>
        <taxon>Peptostreptococcales</taxon>
        <taxon>Caminicellaceae</taxon>
        <taxon>Maledivibacter</taxon>
    </lineage>
</organism>
<name>A0A1T5L042_9FIRM</name>
<feature type="domain" description="DUF5673" evidence="2">
    <location>
        <begin position="96"/>
        <end position="161"/>
    </location>
</feature>
<keyword evidence="1" id="KW-0812">Transmembrane</keyword>
<evidence type="ECO:0000313" key="4">
    <source>
        <dbReference type="Proteomes" id="UP000190285"/>
    </source>
</evidence>
<sequence length="168" mass="20274">MKTLLFSHLLILLLTIIFIFKTFDIRNAKGKYIMKLKNRKGLLIFLIASFVFFIHLLFLNLKTYIIFNRHKDFMDIILSLIWIFISLLHISKTFKYSEIREKGIYLENGFYSWNKIYYYEWMSPDTIKFKIQGSNLNEYEEKVKVSCKNKKQIDKILQKYIKLSSSII</sequence>
<reference evidence="3 4" key="1">
    <citation type="submission" date="2017-02" db="EMBL/GenBank/DDBJ databases">
        <authorList>
            <person name="Peterson S.W."/>
        </authorList>
    </citation>
    <scope>NUCLEOTIDE SEQUENCE [LARGE SCALE GENOMIC DNA]</scope>
    <source>
        <strain evidence="3 4">M1</strain>
    </source>
</reference>
<keyword evidence="1" id="KW-1133">Transmembrane helix</keyword>
<accession>A0A1T5L042</accession>
<evidence type="ECO:0000256" key="1">
    <source>
        <dbReference type="SAM" id="Phobius"/>
    </source>
</evidence>
<dbReference type="STRING" id="36842.SAMN02194393_02260"/>
<evidence type="ECO:0000313" key="3">
    <source>
        <dbReference type="EMBL" id="SKC69452.1"/>
    </source>
</evidence>
<dbReference type="Proteomes" id="UP000190285">
    <property type="component" value="Unassembled WGS sequence"/>
</dbReference>
<protein>
    <recommendedName>
        <fullName evidence="2">DUF5673 domain-containing protein</fullName>
    </recommendedName>
</protein>
<feature type="transmembrane region" description="Helical" evidence="1">
    <location>
        <begin position="6"/>
        <end position="23"/>
    </location>
</feature>
<gene>
    <name evidence="3" type="ORF">SAMN02194393_02260</name>
</gene>
<dbReference type="EMBL" id="FUZT01000005">
    <property type="protein sequence ID" value="SKC69452.1"/>
    <property type="molecule type" value="Genomic_DNA"/>
</dbReference>
<dbReference type="AlphaFoldDB" id="A0A1T5L042"/>
<keyword evidence="1" id="KW-0472">Membrane</keyword>
<proteinExistence type="predicted"/>
<feature type="transmembrane region" description="Helical" evidence="1">
    <location>
        <begin position="43"/>
        <end position="67"/>
    </location>
</feature>